<accession>A0ABZ1NGJ8</accession>
<name>A0ABZ1NGJ8_9NOCA</name>
<dbReference type="Pfam" id="PF01263">
    <property type="entry name" value="Aldose_epim"/>
    <property type="match status" value="1"/>
</dbReference>
<dbReference type="SUPFAM" id="SSF74650">
    <property type="entry name" value="Galactose mutarotase-like"/>
    <property type="match status" value="1"/>
</dbReference>
<dbReference type="Proteomes" id="UP001621418">
    <property type="component" value="Chromosome"/>
</dbReference>
<dbReference type="InterPro" id="IPR011013">
    <property type="entry name" value="Gal_mutarotase_sf_dom"/>
</dbReference>
<reference evidence="2 3" key="1">
    <citation type="submission" date="2022-10" db="EMBL/GenBank/DDBJ databases">
        <title>The complete genomes of actinobacterial strains from the NBC collection.</title>
        <authorList>
            <person name="Joergensen T.S."/>
            <person name="Alvarez Arevalo M."/>
            <person name="Sterndorff E.B."/>
            <person name="Faurdal D."/>
            <person name="Vuksanovic O."/>
            <person name="Mourched A.-S."/>
            <person name="Charusanti P."/>
            <person name="Shaw S."/>
            <person name="Blin K."/>
            <person name="Weber T."/>
        </authorList>
    </citation>
    <scope>NUCLEOTIDE SEQUENCE [LARGE SCALE GENOMIC DNA]</scope>
    <source>
        <strain evidence="2 3">NBC_01413</strain>
    </source>
</reference>
<protein>
    <submittedName>
        <fullName evidence="2">Aldose 1-epimerase</fullName>
    </submittedName>
</protein>
<feature type="region of interest" description="Disordered" evidence="1">
    <location>
        <begin position="229"/>
        <end position="250"/>
    </location>
</feature>
<evidence type="ECO:0000256" key="1">
    <source>
        <dbReference type="SAM" id="MobiDB-lite"/>
    </source>
</evidence>
<proteinExistence type="predicted"/>
<dbReference type="RefSeq" id="WP_405150869.1">
    <property type="nucleotide sequence ID" value="NZ_CP109527.1"/>
</dbReference>
<dbReference type="InterPro" id="IPR008183">
    <property type="entry name" value="Aldose_1/G6P_1-epimerase"/>
</dbReference>
<feature type="compositionally biased region" description="Polar residues" evidence="1">
    <location>
        <begin position="229"/>
        <end position="240"/>
    </location>
</feature>
<dbReference type="InterPro" id="IPR014718">
    <property type="entry name" value="GH-type_carb-bd"/>
</dbReference>
<evidence type="ECO:0000313" key="3">
    <source>
        <dbReference type="Proteomes" id="UP001621418"/>
    </source>
</evidence>
<dbReference type="EMBL" id="CP109527">
    <property type="protein sequence ID" value="WTY38990.1"/>
    <property type="molecule type" value="Genomic_DNA"/>
</dbReference>
<evidence type="ECO:0000313" key="2">
    <source>
        <dbReference type="EMBL" id="WTY38990.1"/>
    </source>
</evidence>
<organism evidence="2 3">
    <name type="scientific">Nocardia salmonicida</name>
    <dbReference type="NCBI Taxonomy" id="53431"/>
    <lineage>
        <taxon>Bacteria</taxon>
        <taxon>Bacillati</taxon>
        <taxon>Actinomycetota</taxon>
        <taxon>Actinomycetes</taxon>
        <taxon>Mycobacteriales</taxon>
        <taxon>Nocardiaceae</taxon>
        <taxon>Nocardia</taxon>
    </lineage>
</organism>
<keyword evidence="3" id="KW-1185">Reference proteome</keyword>
<sequence length="269" mass="29129">MTDDVRLDAGSAGLTIAPGDGGAIHSLTVDGTELLRQDPGTGCFVMAPWAGRLGDGELTVGDHTYQMPINNPPHSIHGTARDGAWEVVAASPTEATISHRLGDPWPFAGTVTQTFTLTDTGLTLAMRIATDHDAFPAQGGWHPWFLREVPPATGPVRLDFDPAWQYERGDDYLPTGRKIAPTPPPWDDCFGMPNGVLARLTWPGFLEFTITSPVHDAVVWTLPEQSLSVEAQSGPPNGLNTEPRVVTPDSPLDVRVDWTWQRLSTPQPE</sequence>
<gene>
    <name evidence="2" type="ORF">OG308_14735</name>
</gene>
<dbReference type="Gene3D" id="2.70.98.10">
    <property type="match status" value="1"/>
</dbReference>